<evidence type="ECO:0000256" key="1">
    <source>
        <dbReference type="SAM" id="MobiDB-lite"/>
    </source>
</evidence>
<organism evidence="2 3">
    <name type="scientific">Streptomyces angustmyceticus</name>
    <dbReference type="NCBI Taxonomy" id="285578"/>
    <lineage>
        <taxon>Bacteria</taxon>
        <taxon>Bacillati</taxon>
        <taxon>Actinomycetota</taxon>
        <taxon>Actinomycetes</taxon>
        <taxon>Kitasatosporales</taxon>
        <taxon>Streptomycetaceae</taxon>
        <taxon>Streptomyces</taxon>
    </lineage>
</organism>
<sequence length="140" mass="14928">MPAGPGWRVLRSDIYRIPCEASGKAPPEKRKEMTVRARGKRATATEENRHGQGGGRRVASGRQEGGKSAVRTRRGNGESTAGDRIPAMAAPGPRDGAVAGVPAGRARRPRHPAGHLSALPYVLLMEEVPARVRGKILLKN</sequence>
<feature type="compositionally biased region" description="Basic and acidic residues" evidence="1">
    <location>
        <begin position="26"/>
        <end position="35"/>
    </location>
</feature>
<dbReference type="EMBL" id="BLAG01000013">
    <property type="protein sequence ID" value="GES32223.1"/>
    <property type="molecule type" value="Genomic_DNA"/>
</dbReference>
<feature type="region of interest" description="Disordered" evidence="1">
    <location>
        <begin position="18"/>
        <end position="113"/>
    </location>
</feature>
<evidence type="ECO:0000313" key="2">
    <source>
        <dbReference type="EMBL" id="GES32223.1"/>
    </source>
</evidence>
<feature type="compositionally biased region" description="Low complexity" evidence="1">
    <location>
        <begin position="89"/>
        <end position="104"/>
    </location>
</feature>
<gene>
    <name evidence="2" type="ORF">San01_47100</name>
</gene>
<dbReference type="AlphaFoldDB" id="A0A5J4LDF7"/>
<keyword evidence="3" id="KW-1185">Reference proteome</keyword>
<proteinExistence type="predicted"/>
<accession>A0A5J4LDF7</accession>
<protein>
    <submittedName>
        <fullName evidence="2">Uncharacterized protein</fullName>
    </submittedName>
</protein>
<reference evidence="2 3" key="1">
    <citation type="submission" date="2019-10" db="EMBL/GenBank/DDBJ databases">
        <title>Whole genome shotgun sequence of Streptomyces angustmyceticus NBRC 3934.</title>
        <authorList>
            <person name="Hosoyama A."/>
            <person name="Ichikawa N."/>
            <person name="Kimura A."/>
            <person name="Kitahashi Y."/>
            <person name="Komaki H."/>
            <person name="Uohara A."/>
        </authorList>
    </citation>
    <scope>NUCLEOTIDE SEQUENCE [LARGE SCALE GENOMIC DNA]</scope>
    <source>
        <strain evidence="2 3">NBRC 3934</strain>
    </source>
</reference>
<evidence type="ECO:0000313" key="3">
    <source>
        <dbReference type="Proteomes" id="UP000325598"/>
    </source>
</evidence>
<name>A0A5J4LDF7_9ACTN</name>
<comment type="caution">
    <text evidence="2">The sequence shown here is derived from an EMBL/GenBank/DDBJ whole genome shotgun (WGS) entry which is preliminary data.</text>
</comment>
<dbReference type="Proteomes" id="UP000325598">
    <property type="component" value="Unassembled WGS sequence"/>
</dbReference>